<name>A0A4D7C4H1_9SPHN</name>
<dbReference type="NCBIfam" id="TIGR02532">
    <property type="entry name" value="IV_pilin_GFxxxE"/>
    <property type="match status" value="1"/>
</dbReference>
<feature type="region of interest" description="Disordered" evidence="1">
    <location>
        <begin position="1"/>
        <end position="25"/>
    </location>
</feature>
<dbReference type="EMBL" id="CP039704">
    <property type="protein sequence ID" value="QCI79961.1"/>
    <property type="molecule type" value="Genomic_DNA"/>
</dbReference>
<evidence type="ECO:0000313" key="3">
    <source>
        <dbReference type="EMBL" id="QCI79961.1"/>
    </source>
</evidence>
<evidence type="ECO:0000256" key="1">
    <source>
        <dbReference type="SAM" id="MobiDB-lite"/>
    </source>
</evidence>
<sequence length="67" mass="6966">MRKAAAARPRTSATGSHNMPRGRTPGVVRAGFTLIEVLAVLAITVMISGLAFPASRPPSRGSPSIRP</sequence>
<keyword evidence="2" id="KW-1133">Transmembrane helix</keyword>
<evidence type="ECO:0000256" key="2">
    <source>
        <dbReference type="SAM" id="Phobius"/>
    </source>
</evidence>
<proteinExistence type="predicted"/>
<keyword evidence="2" id="KW-0472">Membrane</keyword>
<organism evidence="3 4">
    <name type="scientific">Hankyongella ginsenosidimutans</name>
    <dbReference type="NCBI Taxonomy" id="1763828"/>
    <lineage>
        <taxon>Bacteria</taxon>
        <taxon>Pseudomonadati</taxon>
        <taxon>Pseudomonadota</taxon>
        <taxon>Alphaproteobacteria</taxon>
        <taxon>Sphingomonadales</taxon>
        <taxon>Sphingomonadaceae</taxon>
        <taxon>Hankyongella</taxon>
    </lineage>
</organism>
<accession>A0A4D7C4H1</accession>
<protein>
    <submittedName>
        <fullName evidence="3">Prepilin-type N-terminal cleavage/methylation domain-containing protein</fullName>
    </submittedName>
</protein>
<dbReference type="InterPro" id="IPR012902">
    <property type="entry name" value="N_methyl_site"/>
</dbReference>
<dbReference type="PROSITE" id="PS00409">
    <property type="entry name" value="PROKAR_NTER_METHYL"/>
    <property type="match status" value="1"/>
</dbReference>
<feature type="transmembrane region" description="Helical" evidence="2">
    <location>
        <begin position="27"/>
        <end position="52"/>
    </location>
</feature>
<gene>
    <name evidence="3" type="ORF">E6W36_11895</name>
</gene>
<evidence type="ECO:0000313" key="4">
    <source>
        <dbReference type="Proteomes" id="UP000298714"/>
    </source>
</evidence>
<keyword evidence="2" id="KW-0812">Transmembrane</keyword>
<dbReference type="AlphaFoldDB" id="A0A4D7C4H1"/>
<keyword evidence="4" id="KW-1185">Reference proteome</keyword>
<dbReference type="Pfam" id="PF07963">
    <property type="entry name" value="N_methyl"/>
    <property type="match status" value="1"/>
</dbReference>
<reference evidence="4" key="1">
    <citation type="submission" date="2019-04" db="EMBL/GenBank/DDBJ databases">
        <title>Complete genome sequence of Sphingomonas sp. W1-2-3.</title>
        <authorList>
            <person name="Im W.T."/>
        </authorList>
    </citation>
    <scope>NUCLEOTIDE SEQUENCE [LARGE SCALE GENOMIC DNA]</scope>
    <source>
        <strain evidence="4">W1-2-3</strain>
    </source>
</reference>
<dbReference type="Proteomes" id="UP000298714">
    <property type="component" value="Chromosome"/>
</dbReference>
<dbReference type="KEGG" id="hgn:E6W36_11895"/>